<feature type="binding site" evidence="7">
    <location>
        <position position="152"/>
    </location>
    <ligand>
        <name>Zn(2+)</name>
        <dbReference type="ChEBI" id="CHEBI:29105"/>
        <label>2</label>
    </ligand>
</feature>
<reference evidence="10 11" key="1">
    <citation type="submission" date="2017-01" db="EMBL/GenBank/DDBJ databases">
        <title>First insights into the biology of 'candidatus Vampirococcus archaeovorus'.</title>
        <authorList>
            <person name="Kizina J."/>
            <person name="Jordan S."/>
            <person name="Stueber K."/>
            <person name="Reinhardt R."/>
            <person name="Harder J."/>
        </authorList>
    </citation>
    <scope>NUCLEOTIDE SEQUENCE [LARGE SCALE GENOMIC DNA]</scope>
    <source>
        <strain evidence="10 11">LiM</strain>
    </source>
</reference>
<protein>
    <recommendedName>
        <fullName evidence="7">Dihydroorotase</fullName>
        <shortName evidence="7">DHOase</shortName>
        <ecNumber evidence="7">3.5.2.3</ecNumber>
    </recommendedName>
</protein>
<dbReference type="GO" id="GO:0044205">
    <property type="term" value="P:'de novo' UMP biosynthetic process"/>
    <property type="evidence" value="ECO:0007669"/>
    <property type="project" value="UniProtKB-UniRule"/>
</dbReference>
<dbReference type="GO" id="GO:0008270">
    <property type="term" value="F:zinc ion binding"/>
    <property type="evidence" value="ECO:0007669"/>
    <property type="project" value="UniProtKB-UniRule"/>
</dbReference>
<evidence type="ECO:0000256" key="4">
    <source>
        <dbReference type="ARBA" id="ARBA00022801"/>
    </source>
</evidence>
<comment type="similarity">
    <text evidence="2 7">Belongs to the metallo-dependent hydrolases superfamily. DHOase family. Class I DHOase subfamily.</text>
</comment>
<evidence type="ECO:0000256" key="2">
    <source>
        <dbReference type="ARBA" id="ARBA00010286"/>
    </source>
</evidence>
<dbReference type="GO" id="GO:0006145">
    <property type="term" value="P:purine nucleobase catabolic process"/>
    <property type="evidence" value="ECO:0007669"/>
    <property type="project" value="TreeGrafter"/>
</dbReference>
<dbReference type="Pfam" id="PF07969">
    <property type="entry name" value="Amidohydro_3"/>
    <property type="match status" value="1"/>
</dbReference>
<dbReference type="PROSITE" id="PS00482">
    <property type="entry name" value="DIHYDROOROTASE_1"/>
    <property type="match status" value="1"/>
</dbReference>
<gene>
    <name evidence="7" type="primary">pyrC</name>
    <name evidence="10" type="ORF">BU251_08310</name>
</gene>
<feature type="binding site" evidence="7">
    <location>
        <position position="60"/>
    </location>
    <ligand>
        <name>Zn(2+)</name>
        <dbReference type="ChEBI" id="CHEBI:29105"/>
        <label>1</label>
    </ligand>
</feature>
<comment type="catalytic activity">
    <reaction evidence="7">
        <text>(S)-dihydroorotate + H2O = N-carbamoyl-L-aspartate + H(+)</text>
        <dbReference type="Rhea" id="RHEA:24296"/>
        <dbReference type="ChEBI" id="CHEBI:15377"/>
        <dbReference type="ChEBI" id="CHEBI:15378"/>
        <dbReference type="ChEBI" id="CHEBI:30864"/>
        <dbReference type="ChEBI" id="CHEBI:32814"/>
        <dbReference type="EC" id="3.5.2.3"/>
    </reaction>
</comment>
<evidence type="ECO:0000259" key="8">
    <source>
        <dbReference type="Pfam" id="PF07969"/>
    </source>
</evidence>
<dbReference type="PANTHER" id="PTHR43668:SF2">
    <property type="entry name" value="ALLANTOINASE"/>
    <property type="match status" value="1"/>
</dbReference>
<evidence type="ECO:0000313" key="10">
    <source>
        <dbReference type="EMBL" id="QAT17721.1"/>
    </source>
</evidence>
<evidence type="ECO:0000259" key="9">
    <source>
        <dbReference type="Pfam" id="PF12890"/>
    </source>
</evidence>
<dbReference type="GO" id="GO:0004038">
    <property type="term" value="F:allantoinase activity"/>
    <property type="evidence" value="ECO:0007669"/>
    <property type="project" value="TreeGrafter"/>
</dbReference>
<dbReference type="EC" id="3.5.2.3" evidence="7"/>
<dbReference type="GO" id="GO:0004151">
    <property type="term" value="F:dihydroorotase activity"/>
    <property type="evidence" value="ECO:0007669"/>
    <property type="project" value="UniProtKB-UniRule"/>
</dbReference>
<name>A0A410P6L5_VELA1</name>
<dbReference type="Gene3D" id="3.20.20.140">
    <property type="entry name" value="Metal-dependent hydrolases"/>
    <property type="match status" value="1"/>
</dbReference>
<dbReference type="CDD" id="cd01317">
    <property type="entry name" value="DHOase_IIa"/>
    <property type="match status" value="1"/>
</dbReference>
<organism evidence="10 11">
    <name type="scientific">Velamenicoccus archaeovorus</name>
    <dbReference type="NCBI Taxonomy" id="1930593"/>
    <lineage>
        <taxon>Bacteria</taxon>
        <taxon>Pseudomonadati</taxon>
        <taxon>Candidatus Omnitrophota</taxon>
        <taxon>Candidatus Velamenicoccus</taxon>
    </lineage>
</organism>
<accession>A0A410P6L5</accession>
<comment type="cofactor">
    <cofactor evidence="7">
        <name>Zn(2+)</name>
        <dbReference type="ChEBI" id="CHEBI:29105"/>
    </cofactor>
    <text evidence="7">Binds 2 Zn(2+) ions per subunit.</text>
</comment>
<dbReference type="PROSITE" id="PS00483">
    <property type="entry name" value="DIHYDROOROTASE_2"/>
    <property type="match status" value="1"/>
</dbReference>
<keyword evidence="5 7" id="KW-0862">Zinc</keyword>
<dbReference type="UniPathway" id="UPA00070">
    <property type="reaction ID" value="UER00117"/>
</dbReference>
<dbReference type="Proteomes" id="UP000287243">
    <property type="component" value="Chromosome"/>
</dbReference>
<feature type="domain" description="Dihydroorotase catalytic" evidence="9">
    <location>
        <begin position="49"/>
        <end position="238"/>
    </location>
</feature>
<dbReference type="NCBIfam" id="TIGR00857">
    <property type="entry name" value="pyrC_multi"/>
    <property type="match status" value="1"/>
</dbReference>
<dbReference type="OrthoDB" id="9765462at2"/>
<feature type="domain" description="Amidohydrolase 3" evidence="8">
    <location>
        <begin position="284"/>
        <end position="422"/>
    </location>
</feature>
<keyword evidence="4 7" id="KW-0378">Hydrolase</keyword>
<dbReference type="RefSeq" id="WP_128700687.1">
    <property type="nucleotide sequence ID" value="NZ_CP019384.1"/>
</dbReference>
<feature type="binding site" evidence="7">
    <location>
        <position position="232"/>
    </location>
    <ligand>
        <name>Zn(2+)</name>
        <dbReference type="ChEBI" id="CHEBI:29105"/>
        <label>2</label>
    </ligand>
</feature>
<evidence type="ECO:0000256" key="3">
    <source>
        <dbReference type="ARBA" id="ARBA00022723"/>
    </source>
</evidence>
<dbReference type="InterPro" id="IPR024403">
    <property type="entry name" value="DHOase_cat"/>
</dbReference>
<proteinExistence type="inferred from homology"/>
<evidence type="ECO:0000256" key="5">
    <source>
        <dbReference type="ARBA" id="ARBA00022833"/>
    </source>
</evidence>
<evidence type="ECO:0000256" key="1">
    <source>
        <dbReference type="ARBA" id="ARBA00002368"/>
    </source>
</evidence>
<evidence type="ECO:0000313" key="11">
    <source>
        <dbReference type="Proteomes" id="UP000287243"/>
    </source>
</evidence>
<dbReference type="Gene3D" id="2.30.40.10">
    <property type="entry name" value="Urease, subunit C, domain 1"/>
    <property type="match status" value="1"/>
</dbReference>
<sequence length="431" mass="45972">MDILIKNGHLIGAATVVDGAADILVKDGVIAEIGKGIPEGTQKVIDASGKIVLPGLVDMHVHLREPGREDKETVATGTKAAVKGGVTSVLAMPNTTPAMDSPERLRMLQEIVRKTASSHVFAAAAITKGRAGTELTDFAALKAEGAVAVTDDGSSVDDDGLMEEAFRLAKKCGLLVICHCEDKRLSQKGVMSLGLMSTELGLRGIPKEAEYRRVERDLRLAAGAGCPVHIAHVSCRESVDLIAAAKKRGEPVTAETAPHYLIFTDEALETYDPNFKMNPPLRTKADRDALRQAVRDGVIDAVASDHAPHTESEKDIEFDHAEFGVTGLETECASLVSEFIASDQMTWMELARLLSSAPAKILGIDKGRLEAGRCADIVIIDPAREWVVTKAAFASKSNNSSFLGRRLKGAVECTICAGKIAYTSKNISHKG</sequence>
<dbReference type="InterPro" id="IPR032466">
    <property type="entry name" value="Metal_Hydrolase"/>
</dbReference>
<feature type="binding site" evidence="7">
    <location>
        <position position="278"/>
    </location>
    <ligand>
        <name>substrate</name>
    </ligand>
</feature>
<feature type="binding site" evidence="7">
    <location>
        <position position="152"/>
    </location>
    <ligand>
        <name>Zn(2+)</name>
        <dbReference type="ChEBI" id="CHEBI:29105"/>
        <label>1</label>
    </ligand>
</feature>
<dbReference type="SUPFAM" id="SSF51338">
    <property type="entry name" value="Composite domain of metallo-dependent hydrolases"/>
    <property type="match status" value="1"/>
</dbReference>
<feature type="binding site" evidence="7">
    <location>
        <begin position="323"/>
        <end position="324"/>
    </location>
    <ligand>
        <name>substrate</name>
    </ligand>
</feature>
<dbReference type="InterPro" id="IPR004722">
    <property type="entry name" value="DHOase"/>
</dbReference>
<feature type="binding site" evidence="7">
    <location>
        <position position="62"/>
    </location>
    <ligand>
        <name>Zn(2+)</name>
        <dbReference type="ChEBI" id="CHEBI:29105"/>
        <label>1</label>
    </ligand>
</feature>
<keyword evidence="3 7" id="KW-0479">Metal-binding</keyword>
<feature type="binding site" evidence="7">
    <location>
        <position position="309"/>
    </location>
    <ligand>
        <name>substrate</name>
    </ligand>
</feature>
<comment type="function">
    <text evidence="1 7">Catalyzes the reversible cyclization of carbamoyl aspartate to dihydroorotate.</text>
</comment>
<dbReference type="SUPFAM" id="SSF51556">
    <property type="entry name" value="Metallo-dependent hydrolases"/>
    <property type="match status" value="1"/>
</dbReference>
<feature type="binding site" evidence="7">
    <location>
        <begin position="62"/>
        <end position="64"/>
    </location>
    <ligand>
        <name>substrate</name>
    </ligand>
</feature>
<dbReference type="AlphaFoldDB" id="A0A410P6L5"/>
<dbReference type="GO" id="GO:0005737">
    <property type="term" value="C:cytoplasm"/>
    <property type="evidence" value="ECO:0007669"/>
    <property type="project" value="TreeGrafter"/>
</dbReference>
<dbReference type="InterPro" id="IPR050138">
    <property type="entry name" value="DHOase/Allantoinase_Hydrolase"/>
</dbReference>
<feature type="active site" evidence="7">
    <location>
        <position position="305"/>
    </location>
</feature>
<dbReference type="EMBL" id="CP019384">
    <property type="protein sequence ID" value="QAT17721.1"/>
    <property type="molecule type" value="Genomic_DNA"/>
</dbReference>
<evidence type="ECO:0000256" key="6">
    <source>
        <dbReference type="ARBA" id="ARBA00022975"/>
    </source>
</evidence>
<keyword evidence="6 7" id="KW-0665">Pyrimidine biosynthesis</keyword>
<keyword evidence="11" id="KW-1185">Reference proteome</keyword>
<dbReference type="Pfam" id="PF12890">
    <property type="entry name" value="DHOase"/>
    <property type="match status" value="1"/>
</dbReference>
<dbReference type="InterPro" id="IPR002195">
    <property type="entry name" value="Dihydroorotase_CS"/>
</dbReference>
<dbReference type="InterPro" id="IPR011059">
    <property type="entry name" value="Metal-dep_hydrolase_composite"/>
</dbReference>
<dbReference type="KEGG" id="vai:BU251_08310"/>
<dbReference type="PANTHER" id="PTHR43668">
    <property type="entry name" value="ALLANTOINASE"/>
    <property type="match status" value="1"/>
</dbReference>
<feature type="binding site" evidence="7">
    <location>
        <position position="94"/>
    </location>
    <ligand>
        <name>substrate</name>
    </ligand>
</feature>
<evidence type="ECO:0000256" key="7">
    <source>
        <dbReference type="HAMAP-Rule" id="MF_00220"/>
    </source>
</evidence>
<dbReference type="HAMAP" id="MF_00220_B">
    <property type="entry name" value="PyrC_classI_B"/>
    <property type="match status" value="1"/>
</dbReference>
<dbReference type="InterPro" id="IPR013108">
    <property type="entry name" value="Amidohydro_3"/>
</dbReference>
<feature type="binding site" evidence="7">
    <location>
        <position position="305"/>
    </location>
    <ligand>
        <name>Zn(2+)</name>
        <dbReference type="ChEBI" id="CHEBI:29105"/>
        <label>1</label>
    </ligand>
</feature>
<comment type="pathway">
    <text evidence="7">Pyrimidine metabolism; UMP biosynthesis via de novo pathway; (S)-dihydroorotate from bicarbonate: step 3/3.</text>
</comment>
<feature type="binding site" evidence="7">
    <location>
        <position position="179"/>
    </location>
    <ligand>
        <name>Zn(2+)</name>
        <dbReference type="ChEBI" id="CHEBI:29105"/>
        <label>2</label>
    </ligand>
</feature>